<keyword evidence="1" id="KW-0677">Repeat</keyword>
<dbReference type="Gene3D" id="1.25.40.20">
    <property type="entry name" value="Ankyrin repeat-containing domain"/>
    <property type="match status" value="3"/>
</dbReference>
<feature type="signal peptide" evidence="4">
    <location>
        <begin position="1"/>
        <end position="20"/>
    </location>
</feature>
<comment type="caution">
    <text evidence="5">The sequence shown here is derived from an EMBL/GenBank/DDBJ whole genome shotgun (WGS) entry which is preliminary data.</text>
</comment>
<feature type="repeat" description="ANK" evidence="3">
    <location>
        <begin position="432"/>
        <end position="464"/>
    </location>
</feature>
<dbReference type="OrthoDB" id="195446at2759"/>
<dbReference type="PRINTS" id="PR01415">
    <property type="entry name" value="ANKYRIN"/>
</dbReference>
<dbReference type="Pfam" id="PF12796">
    <property type="entry name" value="Ank_2"/>
    <property type="match status" value="3"/>
</dbReference>
<feature type="repeat" description="ANK" evidence="3">
    <location>
        <begin position="201"/>
        <end position="233"/>
    </location>
</feature>
<feature type="repeat" description="ANK" evidence="3">
    <location>
        <begin position="135"/>
        <end position="167"/>
    </location>
</feature>
<dbReference type="InterPro" id="IPR036770">
    <property type="entry name" value="Ankyrin_rpt-contain_sf"/>
</dbReference>
<dbReference type="PROSITE" id="PS50088">
    <property type="entry name" value="ANK_REPEAT"/>
    <property type="match status" value="13"/>
</dbReference>
<feature type="repeat" description="ANK" evidence="3">
    <location>
        <begin position="366"/>
        <end position="398"/>
    </location>
</feature>
<evidence type="ECO:0000256" key="1">
    <source>
        <dbReference type="ARBA" id="ARBA00022737"/>
    </source>
</evidence>
<dbReference type="InterPro" id="IPR002110">
    <property type="entry name" value="Ankyrin_rpt"/>
</dbReference>
<name>A0A267EDU9_9PLAT</name>
<feature type="repeat" description="ANK" evidence="3">
    <location>
        <begin position="399"/>
        <end position="431"/>
    </location>
</feature>
<dbReference type="Pfam" id="PF00023">
    <property type="entry name" value="Ank"/>
    <property type="match status" value="3"/>
</dbReference>
<dbReference type="Gene3D" id="1.10.1410.40">
    <property type="match status" value="1"/>
</dbReference>
<dbReference type="PANTHER" id="PTHR24188">
    <property type="entry name" value="ANKYRIN REPEAT PROTEIN"/>
    <property type="match status" value="1"/>
</dbReference>
<dbReference type="AlphaFoldDB" id="A0A267EDU9"/>
<accession>A0A267EDU9</accession>
<dbReference type="EMBL" id="NIVC01002305">
    <property type="protein sequence ID" value="PAA59037.1"/>
    <property type="molecule type" value="Genomic_DNA"/>
</dbReference>
<evidence type="ECO:0000256" key="3">
    <source>
        <dbReference type="PROSITE-ProRule" id="PRU00023"/>
    </source>
</evidence>
<feature type="repeat" description="ANK" evidence="3">
    <location>
        <begin position="102"/>
        <end position="134"/>
    </location>
</feature>
<feature type="repeat" description="ANK" evidence="3">
    <location>
        <begin position="68"/>
        <end position="100"/>
    </location>
</feature>
<keyword evidence="4" id="KW-0732">Signal</keyword>
<dbReference type="Proteomes" id="UP000215902">
    <property type="component" value="Unassembled WGS sequence"/>
</dbReference>
<feature type="repeat" description="ANK" evidence="3">
    <location>
        <begin position="333"/>
        <end position="365"/>
    </location>
</feature>
<sequence length="1146" mass="126419">MFSNLLSAFFQSIAVVFMQASSIQQSTDEPTDQEFMTAIAAGNLALIRHCLKKRSMSSFDRLISFHGNQLSPLHLACATENSKVVDQLTSLGFDGNIQDRSNGAAPLHIACQSGRPASVEPLIKAQADVNLTDRHGASPLFIAAQDGHHQIVSLLIRAKADVNLAAKNGMTSLHIASQEGNYQVVELLIQALANVNIRDREGATPLYLASQNDHIKVVRLLIKAGAMLNSQTNKKMSPLHVASQNGHQRIVQALVNAGANVNSQQSDGATPLYFASQKGHYAVALILVKAHADVNLPIHYGAIPLHVALVQGHNDVIKLLIEARSDVDYPMTNGQTPLYISADHGNRQTVQCLINAQADVNCRRRDGATPLCIAAQNGHSAVVQSLIGAQADVDIRGLNEMSPLYLAAQAGRDQVVKLLVDAGAAVNLQQKDGATPMYIASQQGHHRVVELLIRAQADVNLSRIDGATPVCIAAHFGRDKVMELLIEAGANVADAVYDGKTPIQIAAEEGHSRVYAVLKSAVLKMDLSMEEDDTMNNCQDPGAPEDNENWDYDEHELSQQLHQALTRSGFTDSRAAMQSSLADALQRILRLRLNHNEIHVVGSYSEGWGNNLTTLDGRTDFESDIDVMRLLHGRLYHLRSACQCVGKDVETVDYDNGHIACKGFASTPASASDGSHAKPAVDLVDACRLCCYPPIAPLQPDRIAKSNITQSVLRSLNRELTSPSSPCHVVHAAPPGQGGEQLRVSTTFLERRLLRSLSTLQGQLFVALKYLVKKVICHDDGFKVKGLKAYHAKTITFQMLEATPADQWKPENLVGLIRQSLQRLLDNLESACNSDSAEGPIMSHFFLCDTALYLKGVDRSSSEKMKLVLTNAATGLRKTIDQLPRLLLKFKANLREVTNSGRFYFHPFLILPNLQANPVSSTAASLEYHEIFDVVRESLVQLAEEDCSATAQENLAKLIARLPDCALTARESLKVLACLKFSYRDAAVRTLAYCDRHEVSRGIPWSANQSRAEATAELVMQFMKANDSAWKFCFKFAKRPELRFLSPTLVHCFPQVLENDASWYFVNFDALMQCLRLEITPNDLRAQLWVWDVAKREDADVLELMTAASYCNDKKLIDRFIERIRRISFIPDWLRENLKLKLRDAW</sequence>
<feature type="repeat" description="ANK" evidence="3">
    <location>
        <begin position="267"/>
        <end position="299"/>
    </location>
</feature>
<organism evidence="5 6">
    <name type="scientific">Macrostomum lignano</name>
    <dbReference type="NCBI Taxonomy" id="282301"/>
    <lineage>
        <taxon>Eukaryota</taxon>
        <taxon>Metazoa</taxon>
        <taxon>Spiralia</taxon>
        <taxon>Lophotrochozoa</taxon>
        <taxon>Platyhelminthes</taxon>
        <taxon>Rhabditophora</taxon>
        <taxon>Macrostomorpha</taxon>
        <taxon>Macrostomida</taxon>
        <taxon>Macrostomidae</taxon>
        <taxon>Macrostomum</taxon>
    </lineage>
</organism>
<dbReference type="SMART" id="SM00248">
    <property type="entry name" value="ANK"/>
    <property type="match status" value="14"/>
</dbReference>
<evidence type="ECO:0000256" key="4">
    <source>
        <dbReference type="SAM" id="SignalP"/>
    </source>
</evidence>
<dbReference type="STRING" id="282301.A0A267EDU9"/>
<evidence type="ECO:0000313" key="5">
    <source>
        <dbReference type="EMBL" id="PAA59037.1"/>
    </source>
</evidence>
<dbReference type="PANTHER" id="PTHR24188:SF29">
    <property type="entry name" value="GH09064P"/>
    <property type="match status" value="1"/>
</dbReference>
<proteinExistence type="predicted"/>
<feature type="repeat" description="ANK" evidence="3">
    <location>
        <begin position="234"/>
        <end position="266"/>
    </location>
</feature>
<feature type="repeat" description="ANK" evidence="3">
    <location>
        <begin position="168"/>
        <end position="200"/>
    </location>
</feature>
<keyword evidence="2 3" id="KW-0040">ANK repeat</keyword>
<keyword evidence="6" id="KW-1185">Reference proteome</keyword>
<dbReference type="PROSITE" id="PS50297">
    <property type="entry name" value="ANK_REP_REGION"/>
    <property type="match status" value="13"/>
</dbReference>
<gene>
    <name evidence="5" type="ORF">BOX15_Mlig021960g3</name>
</gene>
<feature type="chain" id="PRO_5012989699" evidence="4">
    <location>
        <begin position="21"/>
        <end position="1146"/>
    </location>
</feature>
<feature type="repeat" description="ANK" evidence="3">
    <location>
        <begin position="300"/>
        <end position="332"/>
    </location>
</feature>
<reference evidence="5 6" key="1">
    <citation type="submission" date="2017-06" db="EMBL/GenBank/DDBJ databases">
        <title>A platform for efficient transgenesis in Macrostomum lignano, a flatworm model organism for stem cell research.</title>
        <authorList>
            <person name="Berezikov E."/>
        </authorList>
    </citation>
    <scope>NUCLEOTIDE SEQUENCE [LARGE SCALE GENOMIC DNA]</scope>
    <source>
        <strain evidence="5">DV1</strain>
        <tissue evidence="5">Whole organism</tissue>
    </source>
</reference>
<evidence type="ECO:0000313" key="6">
    <source>
        <dbReference type="Proteomes" id="UP000215902"/>
    </source>
</evidence>
<dbReference type="SUPFAM" id="SSF48403">
    <property type="entry name" value="Ankyrin repeat"/>
    <property type="match status" value="2"/>
</dbReference>
<protein>
    <submittedName>
        <fullName evidence="5">Uncharacterized protein</fullName>
    </submittedName>
</protein>
<feature type="repeat" description="ANK" evidence="3">
    <location>
        <begin position="465"/>
        <end position="492"/>
    </location>
</feature>
<evidence type="ECO:0000256" key="2">
    <source>
        <dbReference type="ARBA" id="ARBA00023043"/>
    </source>
</evidence>